<dbReference type="STRING" id="420998.JDO7802_01517"/>
<gene>
    <name evidence="3" type="primary">nhaX</name>
    <name evidence="3" type="ORF">JDO7802_01517</name>
</gene>
<sequence>MFKKILATFDGSDHAEKALRVAADMAEKYGGTLEIVYVPEVPTTAIAMGASAIEMPVRGPDFEAHNKAVLDRAEAIAADAGLSASAQTLDGSPAEAILGYATATDADLIVAGRRGLGTLKGLVMGSVSQKLTAHAKCPILTIQ</sequence>
<organism evidence="3 4">
    <name type="scientific">Jannaschia donghaensis</name>
    <dbReference type="NCBI Taxonomy" id="420998"/>
    <lineage>
        <taxon>Bacteria</taxon>
        <taxon>Pseudomonadati</taxon>
        <taxon>Pseudomonadota</taxon>
        <taxon>Alphaproteobacteria</taxon>
        <taxon>Rhodobacterales</taxon>
        <taxon>Roseobacteraceae</taxon>
        <taxon>Jannaschia</taxon>
    </lineage>
</organism>
<dbReference type="PANTHER" id="PTHR46268:SF6">
    <property type="entry name" value="UNIVERSAL STRESS PROTEIN UP12"/>
    <property type="match status" value="1"/>
</dbReference>
<dbReference type="RefSeq" id="WP_055084138.1">
    <property type="nucleotide sequence ID" value="NZ_CXSU01000011.1"/>
</dbReference>
<evidence type="ECO:0000313" key="4">
    <source>
        <dbReference type="Proteomes" id="UP000049222"/>
    </source>
</evidence>
<evidence type="ECO:0000259" key="2">
    <source>
        <dbReference type="Pfam" id="PF00582"/>
    </source>
</evidence>
<dbReference type="InterPro" id="IPR006015">
    <property type="entry name" value="Universal_stress_UspA"/>
</dbReference>
<dbReference type="Proteomes" id="UP000049222">
    <property type="component" value="Unassembled WGS sequence"/>
</dbReference>
<dbReference type="Gene3D" id="3.40.50.620">
    <property type="entry name" value="HUPs"/>
    <property type="match status" value="1"/>
</dbReference>
<feature type="domain" description="UspA" evidence="2">
    <location>
        <begin position="1"/>
        <end position="142"/>
    </location>
</feature>
<protein>
    <submittedName>
        <fullName evidence="3">Stress response protein NhaX</fullName>
    </submittedName>
</protein>
<dbReference type="SUPFAM" id="SSF52402">
    <property type="entry name" value="Adenine nucleotide alpha hydrolases-like"/>
    <property type="match status" value="1"/>
</dbReference>
<evidence type="ECO:0000313" key="3">
    <source>
        <dbReference type="EMBL" id="CTQ49503.1"/>
    </source>
</evidence>
<dbReference type="InterPro" id="IPR006016">
    <property type="entry name" value="UspA"/>
</dbReference>
<dbReference type="PRINTS" id="PR01438">
    <property type="entry name" value="UNVRSLSTRESS"/>
</dbReference>
<dbReference type="EMBL" id="CXSU01000011">
    <property type="protein sequence ID" value="CTQ49503.1"/>
    <property type="molecule type" value="Genomic_DNA"/>
</dbReference>
<dbReference type="InterPro" id="IPR014729">
    <property type="entry name" value="Rossmann-like_a/b/a_fold"/>
</dbReference>
<dbReference type="CDD" id="cd00293">
    <property type="entry name" value="USP-like"/>
    <property type="match status" value="1"/>
</dbReference>
<dbReference type="Pfam" id="PF00582">
    <property type="entry name" value="Usp"/>
    <property type="match status" value="1"/>
</dbReference>
<accession>A0A0M6YJ22</accession>
<dbReference type="PANTHER" id="PTHR46268">
    <property type="entry name" value="STRESS RESPONSE PROTEIN NHAX"/>
    <property type="match status" value="1"/>
</dbReference>
<dbReference type="AlphaFoldDB" id="A0A0M6YJ22"/>
<proteinExistence type="inferred from homology"/>
<keyword evidence="4" id="KW-1185">Reference proteome</keyword>
<reference evidence="3 4" key="1">
    <citation type="submission" date="2015-07" db="EMBL/GenBank/DDBJ databases">
        <authorList>
            <person name="Noorani M."/>
        </authorList>
    </citation>
    <scope>NUCLEOTIDE SEQUENCE [LARGE SCALE GENOMIC DNA]</scope>
    <source>
        <strain evidence="3 4">CECT 7802</strain>
    </source>
</reference>
<evidence type="ECO:0000256" key="1">
    <source>
        <dbReference type="ARBA" id="ARBA00008791"/>
    </source>
</evidence>
<comment type="similarity">
    <text evidence="1">Belongs to the universal stress protein A family.</text>
</comment>
<name>A0A0M6YJ22_9RHOB</name>